<dbReference type="EMBL" id="JAZGSY010000048">
    <property type="protein sequence ID" value="KAL1842286.1"/>
    <property type="molecule type" value="Genomic_DNA"/>
</dbReference>
<keyword evidence="2" id="KW-1185">Reference proteome</keyword>
<sequence>MGLAHGCPHRDAGVVTAVAGLSFLESTSQLSSGRTFLFYFSILPVIHVVLSSYDTESASRPASGEILALAGPLPFHPRFCGRVESTKLRTTPHLRWLARRSRATPDAAIQGAPVDSALRSEPPGISAAPDPRRTLSLLKLPRSRMFGDQAIVSAVPVHQAPLSPQISPLDDSDCV</sequence>
<dbReference type="Proteomes" id="UP001583172">
    <property type="component" value="Unassembled WGS sequence"/>
</dbReference>
<name>A0ABR3VKL1_HUMIN</name>
<proteinExistence type="predicted"/>
<protein>
    <submittedName>
        <fullName evidence="1">Uncharacterized protein</fullName>
    </submittedName>
</protein>
<gene>
    <name evidence="1" type="ORF">VTJ49DRAFT_5671</name>
</gene>
<organism evidence="1 2">
    <name type="scientific">Humicola insolens</name>
    <name type="common">Soft-rot fungus</name>
    <dbReference type="NCBI Taxonomy" id="85995"/>
    <lineage>
        <taxon>Eukaryota</taxon>
        <taxon>Fungi</taxon>
        <taxon>Dikarya</taxon>
        <taxon>Ascomycota</taxon>
        <taxon>Pezizomycotina</taxon>
        <taxon>Sordariomycetes</taxon>
        <taxon>Sordariomycetidae</taxon>
        <taxon>Sordariales</taxon>
        <taxon>Chaetomiaceae</taxon>
        <taxon>Mycothermus</taxon>
    </lineage>
</organism>
<accession>A0ABR3VKL1</accession>
<evidence type="ECO:0000313" key="1">
    <source>
        <dbReference type="EMBL" id="KAL1842286.1"/>
    </source>
</evidence>
<comment type="caution">
    <text evidence="1">The sequence shown here is derived from an EMBL/GenBank/DDBJ whole genome shotgun (WGS) entry which is preliminary data.</text>
</comment>
<evidence type="ECO:0000313" key="2">
    <source>
        <dbReference type="Proteomes" id="UP001583172"/>
    </source>
</evidence>
<reference evidence="1 2" key="1">
    <citation type="journal article" date="2024" name="Commun. Biol.">
        <title>Comparative genomic analysis of thermophilic fungi reveals convergent evolutionary adaptations and gene losses.</title>
        <authorList>
            <person name="Steindorff A.S."/>
            <person name="Aguilar-Pontes M.V."/>
            <person name="Robinson A.J."/>
            <person name="Andreopoulos B."/>
            <person name="LaButti K."/>
            <person name="Kuo A."/>
            <person name="Mondo S."/>
            <person name="Riley R."/>
            <person name="Otillar R."/>
            <person name="Haridas S."/>
            <person name="Lipzen A."/>
            <person name="Grimwood J."/>
            <person name="Schmutz J."/>
            <person name="Clum A."/>
            <person name="Reid I.D."/>
            <person name="Moisan M.C."/>
            <person name="Butler G."/>
            <person name="Nguyen T.T.M."/>
            <person name="Dewar K."/>
            <person name="Conant G."/>
            <person name="Drula E."/>
            <person name="Henrissat B."/>
            <person name="Hansel C."/>
            <person name="Singer S."/>
            <person name="Hutchinson M.I."/>
            <person name="de Vries R.P."/>
            <person name="Natvig D.O."/>
            <person name="Powell A.J."/>
            <person name="Tsang A."/>
            <person name="Grigoriev I.V."/>
        </authorList>
    </citation>
    <scope>NUCLEOTIDE SEQUENCE [LARGE SCALE GENOMIC DNA]</scope>
    <source>
        <strain evidence="1 2">CBS 620.91</strain>
    </source>
</reference>